<comment type="subcellular location">
    <subcellularLocation>
        <location evidence="1">Membrane</location>
        <topology evidence="1">Multi-pass membrane protein</topology>
    </subcellularLocation>
</comment>
<feature type="transmembrane region" description="Helical" evidence="5">
    <location>
        <begin position="7"/>
        <end position="29"/>
    </location>
</feature>
<feature type="transmembrane region" description="Helical" evidence="5">
    <location>
        <begin position="352"/>
        <end position="374"/>
    </location>
</feature>
<proteinExistence type="predicted"/>
<keyword evidence="7" id="KW-1185">Reference proteome</keyword>
<feature type="transmembrane region" description="Helical" evidence="5">
    <location>
        <begin position="84"/>
        <end position="111"/>
    </location>
</feature>
<feature type="transmembrane region" description="Helical" evidence="5">
    <location>
        <begin position="191"/>
        <end position="211"/>
    </location>
</feature>
<name>A0ABW9ZVB2_9BACT</name>
<dbReference type="Gene3D" id="1.20.1740.10">
    <property type="entry name" value="Amino acid/polyamine transporter I"/>
    <property type="match status" value="1"/>
</dbReference>
<dbReference type="PIRSF" id="PIRSF006060">
    <property type="entry name" value="AA_transporter"/>
    <property type="match status" value="1"/>
</dbReference>
<feature type="transmembrane region" description="Helical" evidence="5">
    <location>
        <begin position="232"/>
        <end position="253"/>
    </location>
</feature>
<feature type="transmembrane region" description="Helical" evidence="5">
    <location>
        <begin position="153"/>
        <end position="171"/>
    </location>
</feature>
<organism evidence="6 7">
    <name type="scientific">Sediminibacterium roseum</name>
    <dbReference type="NCBI Taxonomy" id="1978412"/>
    <lineage>
        <taxon>Bacteria</taxon>
        <taxon>Pseudomonadati</taxon>
        <taxon>Bacteroidota</taxon>
        <taxon>Chitinophagia</taxon>
        <taxon>Chitinophagales</taxon>
        <taxon>Chitinophagaceae</taxon>
        <taxon>Sediminibacterium</taxon>
    </lineage>
</organism>
<evidence type="ECO:0000256" key="3">
    <source>
        <dbReference type="ARBA" id="ARBA00022989"/>
    </source>
</evidence>
<evidence type="ECO:0000256" key="1">
    <source>
        <dbReference type="ARBA" id="ARBA00004141"/>
    </source>
</evidence>
<evidence type="ECO:0000313" key="7">
    <source>
        <dbReference type="Proteomes" id="UP000753802"/>
    </source>
</evidence>
<feature type="transmembrane region" description="Helical" evidence="5">
    <location>
        <begin position="416"/>
        <end position="435"/>
    </location>
</feature>
<dbReference type="PANTHER" id="PTHR11785:SF512">
    <property type="entry name" value="SOBREMESA, ISOFORM B"/>
    <property type="match status" value="1"/>
</dbReference>
<gene>
    <name evidence="6" type="ORF">GWC95_02635</name>
</gene>
<dbReference type="RefSeq" id="WP_161817111.1">
    <property type="nucleotide sequence ID" value="NZ_JAACJS010000002.1"/>
</dbReference>
<keyword evidence="2 5" id="KW-0812">Transmembrane</keyword>
<evidence type="ECO:0000256" key="5">
    <source>
        <dbReference type="SAM" id="Phobius"/>
    </source>
</evidence>
<reference evidence="6 7" key="1">
    <citation type="submission" date="2020-01" db="EMBL/GenBank/DDBJ databases">
        <title>Genome analysis.</title>
        <authorList>
            <person name="Wu S."/>
            <person name="Wang G."/>
        </authorList>
    </citation>
    <scope>NUCLEOTIDE SEQUENCE [LARGE SCALE GENOMIC DNA]</scope>
    <source>
        <strain evidence="6 7">SYL130</strain>
    </source>
</reference>
<dbReference type="PANTHER" id="PTHR11785">
    <property type="entry name" value="AMINO ACID TRANSPORTER"/>
    <property type="match status" value="1"/>
</dbReference>
<feature type="transmembrane region" description="Helical" evidence="5">
    <location>
        <begin position="281"/>
        <end position="298"/>
    </location>
</feature>
<dbReference type="EMBL" id="JAACJS010000002">
    <property type="protein sequence ID" value="NCI48801.1"/>
    <property type="molecule type" value="Genomic_DNA"/>
</dbReference>
<dbReference type="Proteomes" id="UP000753802">
    <property type="component" value="Unassembled WGS sequence"/>
</dbReference>
<dbReference type="InterPro" id="IPR050598">
    <property type="entry name" value="AminoAcid_Transporter"/>
</dbReference>
<comment type="caution">
    <text evidence="6">The sequence shown here is derived from an EMBL/GenBank/DDBJ whole genome shotgun (WGS) entry which is preliminary data.</text>
</comment>
<accession>A0ABW9ZVB2</accession>
<keyword evidence="4 5" id="KW-0472">Membrane</keyword>
<dbReference type="InterPro" id="IPR002293">
    <property type="entry name" value="AA/rel_permease1"/>
</dbReference>
<feature type="transmembrane region" description="Helical" evidence="5">
    <location>
        <begin position="327"/>
        <end position="346"/>
    </location>
</feature>
<evidence type="ECO:0000256" key="2">
    <source>
        <dbReference type="ARBA" id="ARBA00022692"/>
    </source>
</evidence>
<keyword evidence="3 5" id="KW-1133">Transmembrane helix</keyword>
<evidence type="ECO:0000313" key="6">
    <source>
        <dbReference type="EMBL" id="NCI48801.1"/>
    </source>
</evidence>
<feature type="transmembrane region" description="Helical" evidence="5">
    <location>
        <begin position="123"/>
        <end position="141"/>
    </location>
</feature>
<sequence length="452" mass="49252">MHGKQKLNLFSFTMIVVGLVIGMGIFRSAATSAKDAIDPSVYFTAWLLGGFIALCGALTYAEIGSRYPVTGGYYKIFSYAYHPSIAFAINSIILISNAASLSAVALIGSGYVTRLLPGTWTDIDKALISCAAILIFYLINLRGLRMSSRAQNILMLLKIGLIVVLIGALFFPHDAAEATTAAVTTTATPSMSWIQSLGISLIAVSFTYGGYQQTINFGNEVDRPAKNIPRGIFIGIAIIIVLYLLVNLSYYTIVGFDNMKGEREIAYVVINKTFGKNAADLLSFFLFFGVLAYVNALLMSNPRVMYAMSTEGVLPKAFSRQNPKNEVLTVSLTVFAALCIVILFFAQTFEKILNFTIFLDCFGMVASSATIFVLRKRTKHLDGTGIYKMKFYPVLPLIFMAAYMFVGISITIQTPMIAVIGLSVLAGFMILYFMVRGRNAGPVNTDTLSGAE</sequence>
<evidence type="ECO:0000256" key="4">
    <source>
        <dbReference type="ARBA" id="ARBA00023136"/>
    </source>
</evidence>
<protein>
    <submittedName>
        <fullName evidence="6">APC family permease</fullName>
    </submittedName>
</protein>
<dbReference type="Pfam" id="PF13520">
    <property type="entry name" value="AA_permease_2"/>
    <property type="match status" value="1"/>
</dbReference>
<feature type="transmembrane region" description="Helical" evidence="5">
    <location>
        <begin position="41"/>
        <end position="63"/>
    </location>
</feature>
<feature type="transmembrane region" description="Helical" evidence="5">
    <location>
        <begin position="394"/>
        <end position="410"/>
    </location>
</feature>